<dbReference type="GO" id="GO:0003677">
    <property type="term" value="F:DNA binding"/>
    <property type="evidence" value="ECO:0007669"/>
    <property type="project" value="InterPro"/>
</dbReference>
<dbReference type="RefSeq" id="WP_201685384.1">
    <property type="nucleotide sequence ID" value="NZ_JAEQNA010000007.1"/>
</dbReference>
<name>A0A936ZTL8_9BURK</name>
<dbReference type="InterPro" id="IPR002686">
    <property type="entry name" value="Transposase_17"/>
</dbReference>
<dbReference type="PANTHER" id="PTHR34322:SF2">
    <property type="entry name" value="TRANSPOSASE IS200-LIKE DOMAIN-CONTAINING PROTEIN"/>
    <property type="match status" value="1"/>
</dbReference>
<evidence type="ECO:0000256" key="1">
    <source>
        <dbReference type="SAM" id="MobiDB-lite"/>
    </source>
</evidence>
<evidence type="ECO:0000313" key="4">
    <source>
        <dbReference type="Proteomes" id="UP000613011"/>
    </source>
</evidence>
<dbReference type="Gene3D" id="3.30.70.1290">
    <property type="entry name" value="Transposase IS200-like"/>
    <property type="match status" value="1"/>
</dbReference>
<feature type="compositionally biased region" description="Basic and acidic residues" evidence="1">
    <location>
        <begin position="212"/>
        <end position="221"/>
    </location>
</feature>
<dbReference type="GO" id="GO:0006313">
    <property type="term" value="P:DNA transposition"/>
    <property type="evidence" value="ECO:0007669"/>
    <property type="project" value="InterPro"/>
</dbReference>
<dbReference type="PANTHER" id="PTHR34322">
    <property type="entry name" value="TRANSPOSASE, Y1_TNP DOMAIN-CONTAINING"/>
    <property type="match status" value="1"/>
</dbReference>
<dbReference type="SMART" id="SM01321">
    <property type="entry name" value="Y1_Tnp"/>
    <property type="match status" value="1"/>
</dbReference>
<dbReference type="GO" id="GO:0004803">
    <property type="term" value="F:transposase activity"/>
    <property type="evidence" value="ECO:0007669"/>
    <property type="project" value="InterPro"/>
</dbReference>
<dbReference type="EMBL" id="JAEQNA010000007">
    <property type="protein sequence ID" value="MBL0422321.1"/>
    <property type="molecule type" value="Genomic_DNA"/>
</dbReference>
<feature type="compositionally biased region" description="Basic residues" evidence="1">
    <location>
        <begin position="222"/>
        <end position="231"/>
    </location>
</feature>
<comment type="caution">
    <text evidence="3">The sequence shown here is derived from an EMBL/GenBank/DDBJ whole genome shotgun (WGS) entry which is preliminary data.</text>
</comment>
<keyword evidence="4" id="KW-1185">Reference proteome</keyword>
<evidence type="ECO:0000313" key="3">
    <source>
        <dbReference type="EMBL" id="MBL0422321.1"/>
    </source>
</evidence>
<evidence type="ECO:0000259" key="2">
    <source>
        <dbReference type="SMART" id="SM01321"/>
    </source>
</evidence>
<feature type="domain" description="Transposase IS200-like" evidence="2">
    <location>
        <begin position="9"/>
        <end position="124"/>
    </location>
</feature>
<reference evidence="3" key="1">
    <citation type="submission" date="2021-01" db="EMBL/GenBank/DDBJ databases">
        <title>Ramlibacter sp. strain AW1 16S ribosomal RNA gene Genome sequencing and assembly.</title>
        <authorList>
            <person name="Kang M."/>
        </authorList>
    </citation>
    <scope>NUCLEOTIDE SEQUENCE</scope>
    <source>
        <strain evidence="3">AW1</strain>
    </source>
</reference>
<dbReference type="InterPro" id="IPR036515">
    <property type="entry name" value="Transposase_17_sf"/>
</dbReference>
<gene>
    <name evidence="3" type="ORF">JI739_18380</name>
</gene>
<dbReference type="AlphaFoldDB" id="A0A936ZTL8"/>
<protein>
    <submittedName>
        <fullName evidence="3">Transposase</fullName>
    </submittedName>
</protein>
<accession>A0A936ZTL8</accession>
<feature type="region of interest" description="Disordered" evidence="1">
    <location>
        <begin position="209"/>
        <end position="231"/>
    </location>
</feature>
<dbReference type="Proteomes" id="UP000613011">
    <property type="component" value="Unassembled WGS sequence"/>
</dbReference>
<organism evidence="3 4">
    <name type="scientific">Ramlibacter aurantiacus</name>
    <dbReference type="NCBI Taxonomy" id="2801330"/>
    <lineage>
        <taxon>Bacteria</taxon>
        <taxon>Pseudomonadati</taxon>
        <taxon>Pseudomonadota</taxon>
        <taxon>Betaproteobacteria</taxon>
        <taxon>Burkholderiales</taxon>
        <taxon>Comamonadaceae</taxon>
        <taxon>Ramlibacter</taxon>
    </lineage>
</organism>
<dbReference type="SUPFAM" id="SSF143422">
    <property type="entry name" value="Transposase IS200-like"/>
    <property type="match status" value="1"/>
</dbReference>
<proteinExistence type="predicted"/>
<sequence length="231" mass="26046">MARLSRLALAGHTHHVMQRALDPLVLFEDEADYRFMHQLLVEQGREQQVALHAYVLMPDRFHLLLTPASDEGLARLMQGLGRRYVRYRNARAARAGTLWEGRYRGAPLQPEAWLVPCMAFLDLAPVRAGLVELAADWAWSSHRHYVGLDNDRAVTPHALHWTLGNTPFAREHAYARRTQAGLSPAELSALVDSAQHGWPLGDASFRTALEQRSGRRTERGKPGRPRRAAPD</sequence>